<proteinExistence type="predicted"/>
<dbReference type="SUPFAM" id="SSF52047">
    <property type="entry name" value="RNI-like"/>
    <property type="match status" value="1"/>
</dbReference>
<dbReference type="Pfam" id="PF00646">
    <property type="entry name" value="F-box"/>
    <property type="match status" value="1"/>
</dbReference>
<dbReference type="AlphaFoldDB" id="A0A1L8DB82"/>
<evidence type="ECO:0000259" key="1">
    <source>
        <dbReference type="Pfam" id="PF00646"/>
    </source>
</evidence>
<dbReference type="Pfam" id="PF25372">
    <property type="entry name" value="DUF7885"/>
    <property type="match status" value="1"/>
</dbReference>
<dbReference type="InterPro" id="IPR001810">
    <property type="entry name" value="F-box_dom"/>
</dbReference>
<evidence type="ECO:0000313" key="3">
    <source>
        <dbReference type="EMBL" id="JAV03723.1"/>
    </source>
</evidence>
<sequence length="300" mass="34368">MEGEYYNVIQPSNILDLPEDFFINHLAKYLSLKDLFTLRCCSQNCKDLVERMFTVRREVIICGWKISLGAADPPNVIKFLANACRRLHRLYLLDIWWMKDDTLLPLLNNNPCLEVVDFLGCADITEKGLHPLSVQCKNLKSLMIEGSSCSDQFLDTITLHNNHLVEVNLSCQLDLSPESVNAFFEKQPHLKTILLLGMKRGKPRGINFKTILGTIGDVCKDLENLDIRRNLMNDVGDQDVLNIARKCLKIRYLLIDNITLNLLNGSTVEFLESRNIITKYKSISGYESHPFYLSEVLKRC</sequence>
<dbReference type="InterPro" id="IPR032675">
    <property type="entry name" value="LRR_dom_sf"/>
</dbReference>
<dbReference type="EMBL" id="GFDF01010361">
    <property type="protein sequence ID" value="JAV03723.1"/>
    <property type="molecule type" value="Transcribed_RNA"/>
</dbReference>
<organism evidence="3">
    <name type="scientific">Nyssomyia neivai</name>
    <dbReference type="NCBI Taxonomy" id="330878"/>
    <lineage>
        <taxon>Eukaryota</taxon>
        <taxon>Metazoa</taxon>
        <taxon>Ecdysozoa</taxon>
        <taxon>Arthropoda</taxon>
        <taxon>Hexapoda</taxon>
        <taxon>Insecta</taxon>
        <taxon>Pterygota</taxon>
        <taxon>Neoptera</taxon>
        <taxon>Endopterygota</taxon>
        <taxon>Diptera</taxon>
        <taxon>Nematocera</taxon>
        <taxon>Psychodoidea</taxon>
        <taxon>Psychodidae</taxon>
        <taxon>Nyssomyia</taxon>
    </lineage>
</organism>
<protein>
    <submittedName>
        <fullName evidence="3">Uncharacterized protein</fullName>
    </submittedName>
</protein>
<dbReference type="InterPro" id="IPR057207">
    <property type="entry name" value="FBXL15_LRR"/>
</dbReference>
<reference evidence="3" key="1">
    <citation type="submission" date="2016-12" db="EMBL/GenBank/DDBJ databases">
        <title>An insight into the sialome and mialome of the sand fly, Nyssomyia neivai.</title>
        <authorList>
            <person name="Sebastian V."/>
            <person name="Goulart T.M."/>
            <person name="Oliveira W."/>
            <person name="Calvo E."/>
            <person name="Oliveira L.F."/>
            <person name="Pinto M.C."/>
            <person name="Rosselino A.M."/>
            <person name="Ribeiro J.M."/>
        </authorList>
    </citation>
    <scope>NUCLEOTIDE SEQUENCE</scope>
</reference>
<feature type="domain" description="F-box/LRR-repeat protein 15-like leucin rich repeat" evidence="2">
    <location>
        <begin position="81"/>
        <end position="282"/>
    </location>
</feature>
<evidence type="ECO:0000259" key="2">
    <source>
        <dbReference type="Pfam" id="PF25372"/>
    </source>
</evidence>
<dbReference type="Gene3D" id="3.80.10.10">
    <property type="entry name" value="Ribonuclease Inhibitor"/>
    <property type="match status" value="1"/>
</dbReference>
<accession>A0A1L8DB82</accession>
<name>A0A1L8DB82_9DIPT</name>
<feature type="domain" description="F-box" evidence="1">
    <location>
        <begin position="14"/>
        <end position="51"/>
    </location>
</feature>